<dbReference type="Proteomes" id="UP000075398">
    <property type="component" value="Unassembled WGS sequence"/>
</dbReference>
<protein>
    <submittedName>
        <fullName evidence="2">Uncharacterized protein</fullName>
    </submittedName>
</protein>
<gene>
    <name evidence="2" type="ORF">AMQ22_00258</name>
</gene>
<proteinExistence type="predicted"/>
<keyword evidence="1" id="KW-0812">Transmembrane</keyword>
<name>A0A150J8Q3_9EURY</name>
<feature type="transmembrane region" description="Helical" evidence="1">
    <location>
        <begin position="209"/>
        <end position="226"/>
    </location>
</feature>
<reference evidence="2 3" key="1">
    <citation type="journal article" date="2016" name="ISME J.">
        <title>Chasing the elusive Euryarchaeota class WSA2: genomes reveal a uniquely fastidious methyl-reducing methanogen.</title>
        <authorList>
            <person name="Nobu M.K."/>
            <person name="Narihiro T."/>
            <person name="Kuroda K."/>
            <person name="Mei R."/>
            <person name="Liu W.T."/>
        </authorList>
    </citation>
    <scope>NUCLEOTIDE SEQUENCE [LARGE SCALE GENOMIC DNA]</scope>
    <source>
        <strain evidence="2">U1lsi0528_Bin055</strain>
    </source>
</reference>
<feature type="transmembrane region" description="Helical" evidence="1">
    <location>
        <begin position="231"/>
        <end position="251"/>
    </location>
</feature>
<sequence length="602" mass="70475">MKSNNTYFFKSYYIQLTILFIIFPTTIYLSRFIPLSGLLKFIFSFGLIILFTIIFFASIKKNNLTNTKQTIRYKLKFRYIGFTFILGFIIYYSFYFFHYTYLPNGYDGPKYLYFSKILITEGINKLTELQKIIRIMNVLSFSLFQQISPFAISQDMKIYISGLFSFLCLLFSYIVFKIKKTSFSFVISYVIILSSYNLVRLAAGLYDNLFVMILFSLGILSITRIIDSKKIIDMFILMLIIILIGITHFNVFGIFDILVFCIVISESLIILKENKDILKTINEKSIQLLSIGLLMANIIVFILQHKHLFSFLEISQISTDSMPSYLMNQSLFELMAKNDHIYLVISIVFFLYSLNKLSNLEYRIVAYWYVLSIFLIFGTYIGINYPVERILIISPIPIMAALGINEMISKLKNIGNSKVLLKLGIFLFIAILVNASLINIYESKRLVNDGKLIIKGIDPTLIYLEKNNINESTFLYSKIENINLEKFPDSITPTIFYILEEFYTDSHSINLIFFGSLTEYISWKTDFYDNIREYHKEEYLVKKIWYTQIMKYDISNKSNFIIIHKDYANKEYIIYKDSNIPIYISDELLIIDIRKLKGDGID</sequence>
<organism evidence="2 3">
    <name type="scientific">Candidatus Methanofastidiosum methylothiophilum</name>
    <dbReference type="NCBI Taxonomy" id="1705564"/>
    <lineage>
        <taxon>Archaea</taxon>
        <taxon>Methanobacteriati</taxon>
        <taxon>Methanobacteriota</taxon>
        <taxon>Stenosarchaea group</taxon>
        <taxon>Candidatus Methanofastidiosia</taxon>
        <taxon>Candidatus Methanofastidiosales</taxon>
        <taxon>Candidatus Methanofastidiosaceae</taxon>
        <taxon>Candidatus Methanofastidiosum</taxon>
    </lineage>
</organism>
<evidence type="ECO:0000256" key="1">
    <source>
        <dbReference type="SAM" id="Phobius"/>
    </source>
</evidence>
<evidence type="ECO:0000313" key="2">
    <source>
        <dbReference type="EMBL" id="KYC53468.1"/>
    </source>
</evidence>
<feature type="transmembrane region" description="Helical" evidence="1">
    <location>
        <begin position="183"/>
        <end position="203"/>
    </location>
</feature>
<comment type="caution">
    <text evidence="2">The sequence shown here is derived from an EMBL/GenBank/DDBJ whole genome shotgun (WGS) entry which is preliminary data.</text>
</comment>
<feature type="transmembrane region" description="Helical" evidence="1">
    <location>
        <begin position="12"/>
        <end position="29"/>
    </location>
</feature>
<accession>A0A150J8Q3</accession>
<feature type="transmembrane region" description="Helical" evidence="1">
    <location>
        <begin position="340"/>
        <end position="357"/>
    </location>
</feature>
<feature type="transmembrane region" description="Helical" evidence="1">
    <location>
        <begin position="389"/>
        <end position="408"/>
    </location>
</feature>
<keyword evidence="1" id="KW-1133">Transmembrane helix</keyword>
<feature type="transmembrane region" description="Helical" evidence="1">
    <location>
        <begin position="364"/>
        <end position="383"/>
    </location>
</feature>
<feature type="transmembrane region" description="Helical" evidence="1">
    <location>
        <begin position="79"/>
        <end position="97"/>
    </location>
</feature>
<feature type="transmembrane region" description="Helical" evidence="1">
    <location>
        <begin position="286"/>
        <end position="303"/>
    </location>
</feature>
<dbReference type="EMBL" id="LNGC01000005">
    <property type="protein sequence ID" value="KYC53468.1"/>
    <property type="molecule type" value="Genomic_DNA"/>
</dbReference>
<feature type="transmembrane region" description="Helical" evidence="1">
    <location>
        <begin position="420"/>
        <end position="441"/>
    </location>
</feature>
<keyword evidence="1" id="KW-0472">Membrane</keyword>
<feature type="transmembrane region" description="Helical" evidence="1">
    <location>
        <begin position="158"/>
        <end position="176"/>
    </location>
</feature>
<evidence type="ECO:0000313" key="3">
    <source>
        <dbReference type="Proteomes" id="UP000075398"/>
    </source>
</evidence>
<feature type="transmembrane region" description="Helical" evidence="1">
    <location>
        <begin position="41"/>
        <end position="59"/>
    </location>
</feature>
<dbReference type="AlphaFoldDB" id="A0A150J8Q3"/>